<keyword evidence="13" id="KW-1185">Reference proteome</keyword>
<gene>
    <name evidence="12" type="ORF">SCF082_LOCUS21897</name>
</gene>
<keyword evidence="7 10" id="KW-0547">Nucleotide-binding</keyword>
<dbReference type="Gene3D" id="3.30.1110.10">
    <property type="match status" value="1"/>
</dbReference>
<organism evidence="12 13">
    <name type="scientific">Durusdinium trenchii</name>
    <dbReference type="NCBI Taxonomy" id="1381693"/>
    <lineage>
        <taxon>Eukaryota</taxon>
        <taxon>Sar</taxon>
        <taxon>Alveolata</taxon>
        <taxon>Dinophyceae</taxon>
        <taxon>Suessiales</taxon>
        <taxon>Symbiodiniaceae</taxon>
        <taxon>Durusdinium</taxon>
    </lineage>
</organism>
<evidence type="ECO:0000256" key="8">
    <source>
        <dbReference type="ARBA" id="ARBA00022777"/>
    </source>
</evidence>
<dbReference type="InterPro" id="IPR029056">
    <property type="entry name" value="Ribokinase-like"/>
</dbReference>
<comment type="cofactor">
    <cofactor evidence="1 10">
        <name>Mg(2+)</name>
        <dbReference type="ChEBI" id="CHEBI:18420"/>
    </cofactor>
</comment>
<evidence type="ECO:0000256" key="2">
    <source>
        <dbReference type="ARBA" id="ARBA00004801"/>
    </source>
</evidence>
<name>A0ABP0LCW1_9DINO</name>
<proteinExistence type="inferred from homology"/>
<dbReference type="SUPFAM" id="SSF53613">
    <property type="entry name" value="Ribokinase-like"/>
    <property type="match status" value="1"/>
</dbReference>
<evidence type="ECO:0000256" key="3">
    <source>
        <dbReference type="ARBA" id="ARBA00010688"/>
    </source>
</evidence>
<evidence type="ECO:0000256" key="5">
    <source>
        <dbReference type="ARBA" id="ARBA00022679"/>
    </source>
</evidence>
<feature type="domain" description="Carbohydrate kinase PfkB" evidence="11">
    <location>
        <begin position="52"/>
        <end position="391"/>
    </location>
</feature>
<evidence type="ECO:0000256" key="7">
    <source>
        <dbReference type="ARBA" id="ARBA00022741"/>
    </source>
</evidence>
<dbReference type="InterPro" id="IPR011611">
    <property type="entry name" value="PfkB_dom"/>
</dbReference>
<evidence type="ECO:0000313" key="13">
    <source>
        <dbReference type="Proteomes" id="UP001642464"/>
    </source>
</evidence>
<comment type="catalytic activity">
    <reaction evidence="10">
        <text>adenosine + ATP = AMP + ADP + H(+)</text>
        <dbReference type="Rhea" id="RHEA:20824"/>
        <dbReference type="ChEBI" id="CHEBI:15378"/>
        <dbReference type="ChEBI" id="CHEBI:16335"/>
        <dbReference type="ChEBI" id="CHEBI:30616"/>
        <dbReference type="ChEBI" id="CHEBI:456215"/>
        <dbReference type="ChEBI" id="CHEBI:456216"/>
        <dbReference type="EC" id="2.7.1.20"/>
    </reaction>
</comment>
<dbReference type="PANTHER" id="PTHR45769">
    <property type="entry name" value="ADENOSINE KINASE"/>
    <property type="match status" value="1"/>
</dbReference>
<protein>
    <recommendedName>
        <fullName evidence="4 10">Adenosine kinase</fullName>
        <shortName evidence="10">AK</shortName>
        <ecNumber evidence="4 10">2.7.1.20</ecNumber>
    </recommendedName>
    <alternativeName>
        <fullName evidence="10">Adenosine 5'-phosphotransferase</fullName>
    </alternativeName>
</protein>
<keyword evidence="9 10" id="KW-0067">ATP-binding</keyword>
<dbReference type="EMBL" id="CAXAMM010015647">
    <property type="protein sequence ID" value="CAK9036833.1"/>
    <property type="molecule type" value="Genomic_DNA"/>
</dbReference>
<dbReference type="PANTHER" id="PTHR45769:SF3">
    <property type="entry name" value="ADENOSINE KINASE"/>
    <property type="match status" value="1"/>
</dbReference>
<comment type="function">
    <text evidence="10">ATP dependent phosphorylation of adenosine and other related nucleoside analogs to monophosphate derivatives.</text>
</comment>
<dbReference type="Gene3D" id="3.40.1190.20">
    <property type="match status" value="1"/>
</dbReference>
<dbReference type="EC" id="2.7.1.20" evidence="4 10"/>
<evidence type="ECO:0000256" key="6">
    <source>
        <dbReference type="ARBA" id="ARBA00022726"/>
    </source>
</evidence>
<comment type="caution">
    <text evidence="12">The sequence shown here is derived from an EMBL/GenBank/DDBJ whole genome shotgun (WGS) entry which is preliminary data.</text>
</comment>
<reference evidence="12 13" key="1">
    <citation type="submission" date="2024-02" db="EMBL/GenBank/DDBJ databases">
        <authorList>
            <person name="Chen Y."/>
            <person name="Shah S."/>
            <person name="Dougan E. K."/>
            <person name="Thang M."/>
            <person name="Chan C."/>
        </authorList>
    </citation>
    <scope>NUCLEOTIDE SEQUENCE [LARGE SCALE GENOMIC DNA]</scope>
</reference>
<accession>A0ABP0LCW1</accession>
<keyword evidence="5 10" id="KW-0808">Transferase</keyword>
<dbReference type="InterPro" id="IPR001805">
    <property type="entry name" value="Adenokinase"/>
</dbReference>
<dbReference type="Proteomes" id="UP001642464">
    <property type="component" value="Unassembled WGS sequence"/>
</dbReference>
<evidence type="ECO:0000313" key="12">
    <source>
        <dbReference type="EMBL" id="CAK9036833.1"/>
    </source>
</evidence>
<dbReference type="GO" id="GO:0016301">
    <property type="term" value="F:kinase activity"/>
    <property type="evidence" value="ECO:0007669"/>
    <property type="project" value="UniProtKB-KW"/>
</dbReference>
<keyword evidence="8 10" id="KW-0418">Kinase</keyword>
<comment type="pathway">
    <text evidence="2 10">Purine metabolism; AMP biosynthesis via salvage pathway; AMP from adenosine: step 1/1.</text>
</comment>
<evidence type="ECO:0000259" key="11">
    <source>
        <dbReference type="Pfam" id="PF00294"/>
    </source>
</evidence>
<comment type="similarity">
    <text evidence="3 10">Belongs to the carbohydrate kinase PfkB family.</text>
</comment>
<sequence>MLIGVDQVLLDVLVPVDDDPGLLERHQIKQNSQSVAEEKHLPLVKESLAKIETGKARATCGGVIANSLRAGSWWTKKQGCAYAPRNIMLGRVGPDSAGKRLREELVAAGVEPFFEEARPAELEGTGACCCFLANKARTMLTYLGASKTLDLSVPSESFPSLEARIDTLQEPLSDAAPCVFLTSGFYVQADPAGVESIRLWCSKSHSTKAGGQILPAFAMTVGAEWCTELEAVQAAARSADFTFANEAEVLHLASSVCKAGGQAPPADYESAMSVIAQWKERGWMIGTRGSMGVGYIRASESQVHTVPVSRVPPEEFVDDVGAGDALMGGFLASIWQRLQELARATGKFEGRKRKLEGHLTDDVTRKDIQDAVSAGITAAAACVRCSGCQFPP</sequence>
<dbReference type="Pfam" id="PF00294">
    <property type="entry name" value="PfkB"/>
    <property type="match status" value="1"/>
</dbReference>
<keyword evidence="10" id="KW-0460">Magnesium</keyword>
<keyword evidence="6 10" id="KW-0660">Purine salvage</keyword>
<evidence type="ECO:0000256" key="9">
    <source>
        <dbReference type="ARBA" id="ARBA00022840"/>
    </source>
</evidence>
<evidence type="ECO:0000256" key="10">
    <source>
        <dbReference type="RuleBase" id="RU368116"/>
    </source>
</evidence>
<evidence type="ECO:0000256" key="4">
    <source>
        <dbReference type="ARBA" id="ARBA00012119"/>
    </source>
</evidence>
<evidence type="ECO:0000256" key="1">
    <source>
        <dbReference type="ARBA" id="ARBA00001946"/>
    </source>
</evidence>